<comment type="caution">
    <text evidence="1">The sequence shown here is derived from an EMBL/GenBank/DDBJ whole genome shotgun (WGS) entry which is preliminary data.</text>
</comment>
<proteinExistence type="predicted"/>
<dbReference type="EMBL" id="MHLW01000005">
    <property type="protein sequence ID" value="OGZ18301.1"/>
    <property type="molecule type" value="Genomic_DNA"/>
</dbReference>
<evidence type="ECO:0000313" key="2">
    <source>
        <dbReference type="Proteomes" id="UP000178893"/>
    </source>
</evidence>
<organism evidence="1 2">
    <name type="scientific">Candidatus Nealsonbacteria bacterium RBG_13_37_56</name>
    <dbReference type="NCBI Taxonomy" id="1801661"/>
    <lineage>
        <taxon>Bacteria</taxon>
        <taxon>Candidatus Nealsoniibacteriota</taxon>
    </lineage>
</organism>
<evidence type="ECO:0000313" key="1">
    <source>
        <dbReference type="EMBL" id="OGZ18301.1"/>
    </source>
</evidence>
<dbReference type="Proteomes" id="UP000178893">
    <property type="component" value="Unassembled WGS sequence"/>
</dbReference>
<protein>
    <submittedName>
        <fullName evidence="1">Uncharacterized protein</fullName>
    </submittedName>
</protein>
<reference evidence="1 2" key="1">
    <citation type="journal article" date="2016" name="Nat. Commun.">
        <title>Thousands of microbial genomes shed light on interconnected biogeochemical processes in an aquifer system.</title>
        <authorList>
            <person name="Anantharaman K."/>
            <person name="Brown C.T."/>
            <person name="Hug L.A."/>
            <person name="Sharon I."/>
            <person name="Castelle C.J."/>
            <person name="Probst A.J."/>
            <person name="Thomas B.C."/>
            <person name="Singh A."/>
            <person name="Wilkins M.J."/>
            <person name="Karaoz U."/>
            <person name="Brodie E.L."/>
            <person name="Williams K.H."/>
            <person name="Hubbard S.S."/>
            <person name="Banfield J.F."/>
        </authorList>
    </citation>
    <scope>NUCLEOTIDE SEQUENCE [LARGE SCALE GENOMIC DNA]</scope>
</reference>
<sequence length="142" mass="16472">MNNIDFFHGVVFSRIIDNSPNHIEKYGGNNSFYIINNKTSIYIKYSQKRISPWTFSFAKTHIEEINKVKNGFENIFIVLVCNDNGICCLNYQEFCTVISVESNDFPKWIKARRQKGEKYAVTGSDGKLTYKIGDSDFPQKIY</sequence>
<gene>
    <name evidence="1" type="ORF">A2V72_00850</name>
</gene>
<dbReference type="AlphaFoldDB" id="A0A1G2DZ33"/>
<accession>A0A1G2DZ33</accession>
<name>A0A1G2DZ33_9BACT</name>